<dbReference type="AlphaFoldDB" id="J3MQS6"/>
<sequence>MEVEALLTTTRKFSYSLKIWIAGDEAHGGGVVGALGEDLAVEELPGSSPPSSSSREYHSFAQTETAADGDGDGERMELPGRKAGLLGCGDVPEKEIRLFWDGDYMNHDDSSWFDLRVDVFSYLIGVEDDVPVDIKMPVATSWFSKMKELIGRMSQSNNPGLNF</sequence>
<name>J3MQS6_ORYBR</name>
<dbReference type="Proteomes" id="UP000006038">
    <property type="component" value="Chromosome 8"/>
</dbReference>
<dbReference type="EnsemblPlants" id="OB08G14550.1">
    <property type="protein sequence ID" value="OB08G14550.1"/>
    <property type="gene ID" value="OB08G14550"/>
</dbReference>
<reference evidence="2" key="1">
    <citation type="journal article" date="2013" name="Nat. Commun.">
        <title>Whole-genome sequencing of Oryza brachyantha reveals mechanisms underlying Oryza genome evolution.</title>
        <authorList>
            <person name="Chen J."/>
            <person name="Huang Q."/>
            <person name="Gao D."/>
            <person name="Wang J."/>
            <person name="Lang Y."/>
            <person name="Liu T."/>
            <person name="Li B."/>
            <person name="Bai Z."/>
            <person name="Luis Goicoechea J."/>
            <person name="Liang C."/>
            <person name="Chen C."/>
            <person name="Zhang W."/>
            <person name="Sun S."/>
            <person name="Liao Y."/>
            <person name="Zhang X."/>
            <person name="Yang L."/>
            <person name="Song C."/>
            <person name="Wang M."/>
            <person name="Shi J."/>
            <person name="Liu G."/>
            <person name="Liu J."/>
            <person name="Zhou H."/>
            <person name="Zhou W."/>
            <person name="Yu Q."/>
            <person name="An N."/>
            <person name="Chen Y."/>
            <person name="Cai Q."/>
            <person name="Wang B."/>
            <person name="Liu B."/>
            <person name="Min J."/>
            <person name="Huang Y."/>
            <person name="Wu H."/>
            <person name="Li Z."/>
            <person name="Zhang Y."/>
            <person name="Yin Y."/>
            <person name="Song W."/>
            <person name="Jiang J."/>
            <person name="Jackson S.A."/>
            <person name="Wing R.A."/>
            <person name="Wang J."/>
            <person name="Chen M."/>
        </authorList>
    </citation>
    <scope>NUCLEOTIDE SEQUENCE [LARGE SCALE GENOMIC DNA]</scope>
    <source>
        <strain evidence="2">cv. IRGC 101232</strain>
    </source>
</reference>
<organism evidence="2">
    <name type="scientific">Oryza brachyantha</name>
    <name type="common">malo sina</name>
    <dbReference type="NCBI Taxonomy" id="4533"/>
    <lineage>
        <taxon>Eukaryota</taxon>
        <taxon>Viridiplantae</taxon>
        <taxon>Streptophyta</taxon>
        <taxon>Embryophyta</taxon>
        <taxon>Tracheophyta</taxon>
        <taxon>Spermatophyta</taxon>
        <taxon>Magnoliopsida</taxon>
        <taxon>Liliopsida</taxon>
        <taxon>Poales</taxon>
        <taxon>Poaceae</taxon>
        <taxon>BOP clade</taxon>
        <taxon>Oryzoideae</taxon>
        <taxon>Oryzeae</taxon>
        <taxon>Oryzinae</taxon>
        <taxon>Oryza</taxon>
    </lineage>
</organism>
<proteinExistence type="predicted"/>
<dbReference type="Gramene" id="OB08G14550.1">
    <property type="protein sequence ID" value="OB08G14550.1"/>
    <property type="gene ID" value="OB08G14550"/>
</dbReference>
<evidence type="ECO:0000256" key="1">
    <source>
        <dbReference type="SAM" id="MobiDB-lite"/>
    </source>
</evidence>
<reference evidence="2" key="2">
    <citation type="submission" date="2013-04" db="UniProtKB">
        <authorList>
            <consortium name="EnsemblPlants"/>
        </authorList>
    </citation>
    <scope>IDENTIFICATION</scope>
</reference>
<keyword evidence="3" id="KW-1185">Reference proteome</keyword>
<evidence type="ECO:0000313" key="3">
    <source>
        <dbReference type="Proteomes" id="UP000006038"/>
    </source>
</evidence>
<accession>J3MQS6</accession>
<feature type="region of interest" description="Disordered" evidence="1">
    <location>
        <begin position="42"/>
        <end position="78"/>
    </location>
</feature>
<dbReference type="HOGENOM" id="CLU_1629626_0_0_1"/>
<evidence type="ECO:0000313" key="2">
    <source>
        <dbReference type="EnsemblPlants" id="OB08G14550.1"/>
    </source>
</evidence>
<protein>
    <submittedName>
        <fullName evidence="2">Uncharacterized protein</fullName>
    </submittedName>
</protein>